<reference evidence="2" key="1">
    <citation type="submission" date="2015-03" db="EMBL/GenBank/DDBJ databases">
        <authorList>
            <person name="Urmite Genomes"/>
        </authorList>
    </citation>
    <scope>NUCLEOTIDE SEQUENCE [LARGE SCALE GENOMIC DNA]</scope>
    <source>
        <strain evidence="2">Arc-Hr</strain>
    </source>
</reference>
<dbReference type="AlphaFoldDB" id="A0A0D6JS58"/>
<keyword evidence="2" id="KW-1185">Reference proteome</keyword>
<evidence type="ECO:0000313" key="2">
    <source>
        <dbReference type="Proteomes" id="UP000198902"/>
    </source>
</evidence>
<dbReference type="EMBL" id="CSTE01000002">
    <property type="protein sequence ID" value="CQR50766.1"/>
    <property type="molecule type" value="Genomic_DNA"/>
</dbReference>
<accession>A0A0D6JS58</accession>
<gene>
    <name evidence="1" type="ORF">BN996_02249</name>
</gene>
<evidence type="ECO:0000313" key="1">
    <source>
        <dbReference type="EMBL" id="CQR50766.1"/>
    </source>
</evidence>
<sequence>MVRFVGISLAADSAAGFGAGSAFASSGAAGTPVCAVHRVVDAAVGHGVVAGERAGERRAPDEQ</sequence>
<protein>
    <submittedName>
        <fullName evidence="1">Uncharacterized protein</fullName>
    </submittedName>
</protein>
<dbReference type="RefSeq" id="WP_394326164.1">
    <property type="nucleotide sequence ID" value="NZ_CABLRR010000002.1"/>
</dbReference>
<proteinExistence type="predicted"/>
<dbReference type="Proteomes" id="UP000198902">
    <property type="component" value="Unassembled WGS sequence"/>
</dbReference>
<name>A0A0D6JS58_9EURY</name>
<organism evidence="1 2">
    <name type="scientific">Haloferax massiliensis</name>
    <dbReference type="NCBI Taxonomy" id="1476858"/>
    <lineage>
        <taxon>Archaea</taxon>
        <taxon>Methanobacteriati</taxon>
        <taxon>Methanobacteriota</taxon>
        <taxon>Stenosarchaea group</taxon>
        <taxon>Halobacteria</taxon>
        <taxon>Halobacteriales</taxon>
        <taxon>Haloferacaceae</taxon>
        <taxon>Haloferax</taxon>
    </lineage>
</organism>